<reference evidence="4" key="1">
    <citation type="submission" date="2022-05" db="EMBL/GenBank/DDBJ databases">
        <authorList>
            <person name="Sun H.-N."/>
        </authorList>
    </citation>
    <scope>NUCLEOTIDE SEQUENCE</scope>
    <source>
        <strain evidence="4">HB14</strain>
    </source>
</reference>
<organism evidence="4 5">
    <name type="scientific">Gilvimarinus xylanilyticus</name>
    <dbReference type="NCBI Taxonomy" id="2944139"/>
    <lineage>
        <taxon>Bacteria</taxon>
        <taxon>Pseudomonadati</taxon>
        <taxon>Pseudomonadota</taxon>
        <taxon>Gammaproteobacteria</taxon>
        <taxon>Cellvibrionales</taxon>
        <taxon>Cellvibrionaceae</taxon>
        <taxon>Gilvimarinus</taxon>
    </lineage>
</organism>
<dbReference type="RefSeq" id="WP_253966045.1">
    <property type="nucleotide sequence ID" value="NZ_JAMFTH010000001.1"/>
</dbReference>
<feature type="compositionally biased region" description="Basic and acidic residues" evidence="1">
    <location>
        <begin position="91"/>
        <end position="102"/>
    </location>
</feature>
<dbReference type="InterPro" id="IPR011723">
    <property type="entry name" value="Znf/thioredoxin_put"/>
</dbReference>
<name>A0A9X2HT19_9GAMM</name>
<keyword evidence="2" id="KW-0472">Membrane</keyword>
<evidence type="ECO:0000313" key="5">
    <source>
        <dbReference type="Proteomes" id="UP001139319"/>
    </source>
</evidence>
<feature type="compositionally biased region" description="Basic and acidic residues" evidence="1">
    <location>
        <begin position="143"/>
        <end position="160"/>
    </location>
</feature>
<keyword evidence="2" id="KW-1133">Transmembrane helix</keyword>
<evidence type="ECO:0000256" key="2">
    <source>
        <dbReference type="SAM" id="Phobius"/>
    </source>
</evidence>
<dbReference type="AlphaFoldDB" id="A0A9X2HT19"/>
<dbReference type="Proteomes" id="UP001139319">
    <property type="component" value="Unassembled WGS sequence"/>
</dbReference>
<dbReference type="Pfam" id="PF13719">
    <property type="entry name" value="Zn_ribbon_5"/>
    <property type="match status" value="1"/>
</dbReference>
<feature type="region of interest" description="Disordered" evidence="1">
    <location>
        <begin position="50"/>
        <end position="256"/>
    </location>
</feature>
<dbReference type="EMBL" id="JAMFTH010000001">
    <property type="protein sequence ID" value="MCP8897745.1"/>
    <property type="molecule type" value="Genomic_DNA"/>
</dbReference>
<feature type="compositionally biased region" description="Acidic residues" evidence="1">
    <location>
        <begin position="161"/>
        <end position="179"/>
    </location>
</feature>
<feature type="transmembrane region" description="Helical" evidence="2">
    <location>
        <begin position="298"/>
        <end position="320"/>
    </location>
</feature>
<feature type="compositionally biased region" description="Polar residues" evidence="1">
    <location>
        <begin position="103"/>
        <end position="113"/>
    </location>
</feature>
<evidence type="ECO:0000259" key="3">
    <source>
        <dbReference type="Pfam" id="PF13719"/>
    </source>
</evidence>
<feature type="compositionally biased region" description="Low complexity" evidence="1">
    <location>
        <begin position="56"/>
        <end position="67"/>
    </location>
</feature>
<comment type="caution">
    <text evidence="4">The sequence shown here is derived from an EMBL/GenBank/DDBJ whole genome shotgun (WGS) entry which is preliminary data.</text>
</comment>
<proteinExistence type="predicted"/>
<sequence length="449" mass="49687">MANMVTRCPQCKTSFRITPTQIQKAKGAVRCGSCLHIFDAEKHLVEGARAKPAKPKTPAAKPQAAPAPVKPAPPEPTQTSLAIDAEPPQDSPDKDTSAKESSGKLQFDQAQIDQESELDDDILISDHMDSDTDEADTSLFSRDFPEHSLFERAPARRQEEFVDDSDESWAENLLDEDQDPSPVTHYDDPLSIIHEPEADQIEPSEADVSTPFDDELANQTPPESAPGDITLPEPDEQPTAPTFSFADSEPEPDDSEEGFYKEERMHAYDSERSALLMGIDPVPVEMTGAGSGQWRSRALWSGLSLLALVLLVVQIAWLQFDRLSRSQPYRDYYQSACNLLGCELPAMADKSKIRAYNLVVRNHPEQSNALVVDAIIVNNAAFSQTFPQLQLTFTDTRDKVVASRQFTPAEYLRGELAGSQTMPRKQPVHLSLELADPGPSAVNYRLEIR</sequence>
<keyword evidence="2" id="KW-0812">Transmembrane</keyword>
<accession>A0A9X2HT19</accession>
<dbReference type="NCBIfam" id="TIGR02098">
    <property type="entry name" value="MJ0042_CXXC"/>
    <property type="match status" value="1"/>
</dbReference>
<evidence type="ECO:0000313" key="4">
    <source>
        <dbReference type="EMBL" id="MCP8897745.1"/>
    </source>
</evidence>
<gene>
    <name evidence="4" type="ORF">M6D89_00375</name>
</gene>
<protein>
    <submittedName>
        <fullName evidence="4">Zinc-ribbon domain-containing protein</fullName>
    </submittedName>
</protein>
<reference evidence="4" key="2">
    <citation type="submission" date="2023-01" db="EMBL/GenBank/DDBJ databases">
        <title>Gilvimarinus xylanilyticus HB14 isolated from Caulerpa lentillifera aquaculture base in Hainan, China.</title>
        <authorList>
            <person name="Zhang Y.-J."/>
        </authorList>
    </citation>
    <scope>NUCLEOTIDE SEQUENCE</scope>
    <source>
        <strain evidence="4">HB14</strain>
    </source>
</reference>
<keyword evidence="5" id="KW-1185">Reference proteome</keyword>
<dbReference type="InterPro" id="IPR021834">
    <property type="entry name" value="DUF3426"/>
</dbReference>
<dbReference type="Pfam" id="PF11906">
    <property type="entry name" value="DUF3426"/>
    <property type="match status" value="1"/>
</dbReference>
<feature type="compositionally biased region" description="Acidic residues" evidence="1">
    <location>
        <begin position="114"/>
        <end position="123"/>
    </location>
</feature>
<evidence type="ECO:0000256" key="1">
    <source>
        <dbReference type="SAM" id="MobiDB-lite"/>
    </source>
</evidence>
<feature type="domain" description="Zinc finger/thioredoxin putative" evidence="3">
    <location>
        <begin position="4"/>
        <end position="40"/>
    </location>
</feature>